<dbReference type="PANTHER" id="PTHR12510">
    <property type="entry name" value="TROPONIN C-AKIN-1 PROTEIN"/>
    <property type="match status" value="1"/>
</dbReference>
<dbReference type="SUPFAM" id="SSF110857">
    <property type="entry name" value="Gamma-glutamyl cyclotransferase-like"/>
    <property type="match status" value="1"/>
</dbReference>
<keyword evidence="5" id="KW-0808">Transferase</keyword>
<protein>
    <recommendedName>
        <fullName evidence="3">Gamma-glutamylcyclotransferase family protein</fullName>
    </recommendedName>
</protein>
<evidence type="ECO:0000259" key="4">
    <source>
        <dbReference type="Pfam" id="PF06094"/>
    </source>
</evidence>
<comment type="similarity">
    <text evidence="1 3">Belongs to the gamma-glutamylcyclotransferase family.</text>
</comment>
<dbReference type="Gene3D" id="3.10.490.10">
    <property type="entry name" value="Gamma-glutamyl cyclotransferase-like"/>
    <property type="match status" value="1"/>
</dbReference>
<gene>
    <name evidence="5" type="ORF">D7S86_13290</name>
</gene>
<dbReference type="InterPro" id="IPR039126">
    <property type="entry name" value="GGACT"/>
</dbReference>
<dbReference type="GO" id="GO:0061929">
    <property type="term" value="F:gamma-glutamylaminecyclotransferase activity"/>
    <property type="evidence" value="ECO:0007669"/>
    <property type="project" value="InterPro"/>
</dbReference>
<dbReference type="EMBL" id="RBZU01000005">
    <property type="protein sequence ID" value="RKP54878.1"/>
    <property type="molecule type" value="Genomic_DNA"/>
</dbReference>
<feature type="domain" description="Gamma-glutamylcyclotransferase AIG2-like" evidence="4">
    <location>
        <begin position="6"/>
        <end position="129"/>
    </location>
</feature>
<dbReference type="PANTHER" id="PTHR12510:SF4">
    <property type="entry name" value="GAMMA-GLUTAMYLAMINECYCLOTRANSFERASE"/>
    <property type="match status" value="1"/>
</dbReference>
<dbReference type="Pfam" id="PF06094">
    <property type="entry name" value="GGACT"/>
    <property type="match status" value="1"/>
</dbReference>
<organism evidence="5 6">
    <name type="scientific">Pararobbsia silviterrae</name>
    <dbReference type="NCBI Taxonomy" id="1792498"/>
    <lineage>
        <taxon>Bacteria</taxon>
        <taxon>Pseudomonadati</taxon>
        <taxon>Pseudomonadota</taxon>
        <taxon>Betaproteobacteria</taxon>
        <taxon>Burkholderiales</taxon>
        <taxon>Burkholderiaceae</taxon>
        <taxon>Pararobbsia</taxon>
    </lineage>
</organism>
<evidence type="ECO:0000256" key="3">
    <source>
        <dbReference type="RuleBase" id="RU367036"/>
    </source>
</evidence>
<dbReference type="GO" id="GO:0016740">
    <property type="term" value="F:transferase activity"/>
    <property type="evidence" value="ECO:0007669"/>
    <property type="project" value="UniProtKB-KW"/>
</dbReference>
<dbReference type="GO" id="GO:0005829">
    <property type="term" value="C:cytosol"/>
    <property type="evidence" value="ECO:0007669"/>
    <property type="project" value="TreeGrafter"/>
</dbReference>
<dbReference type="CDD" id="cd06661">
    <property type="entry name" value="GGCT_like"/>
    <property type="match status" value="1"/>
</dbReference>
<accession>A0A494XWE3</accession>
<dbReference type="RefSeq" id="WP_121087569.1">
    <property type="nucleotide sequence ID" value="NZ_RBZU01000005.1"/>
</dbReference>
<evidence type="ECO:0000313" key="6">
    <source>
        <dbReference type="Proteomes" id="UP000270342"/>
    </source>
</evidence>
<comment type="caution">
    <text evidence="5">The sequence shown here is derived from an EMBL/GenBank/DDBJ whole genome shotgun (WGS) entry which is preliminary data.</text>
</comment>
<sequence>MLTIYVFVYGTLRAGESNDVARAAEARAIAQPRLIGEATLRGHLYDFGAYPGLVRDDTAQPVRGEVYEMVQALLPVLDEIEEVYPGEVGLFVREVCEIEVDGRRLSCFYYPIHADRATGLPRIESGDWVDHDRVRRERSTQ</sequence>
<dbReference type="InterPro" id="IPR036568">
    <property type="entry name" value="GGCT-like_sf"/>
</dbReference>
<evidence type="ECO:0000256" key="1">
    <source>
        <dbReference type="ARBA" id="ARBA00008861"/>
    </source>
</evidence>
<keyword evidence="6" id="KW-1185">Reference proteome</keyword>
<dbReference type="InterPro" id="IPR013024">
    <property type="entry name" value="GGCT-like"/>
</dbReference>
<dbReference type="OrthoDB" id="8538589at2"/>
<proteinExistence type="inferred from homology"/>
<dbReference type="AlphaFoldDB" id="A0A494XWE3"/>
<evidence type="ECO:0000313" key="5">
    <source>
        <dbReference type="EMBL" id="RKP54878.1"/>
    </source>
</evidence>
<feature type="active site" description="Proton acceptor" evidence="2">
    <location>
        <position position="81"/>
    </location>
</feature>
<name>A0A494XWE3_9BURK</name>
<dbReference type="InterPro" id="IPR009288">
    <property type="entry name" value="AIG2-like_dom"/>
</dbReference>
<reference evidence="5 6" key="1">
    <citation type="submission" date="2018-10" db="EMBL/GenBank/DDBJ databases">
        <title>Robbsia sp. DHC34, isolated from soil.</title>
        <authorList>
            <person name="Gao Z.-H."/>
            <person name="Qiu L.-H."/>
        </authorList>
    </citation>
    <scope>NUCLEOTIDE SEQUENCE [LARGE SCALE GENOMIC DNA]</scope>
    <source>
        <strain evidence="5 6">DHC34</strain>
    </source>
</reference>
<dbReference type="Proteomes" id="UP000270342">
    <property type="component" value="Unassembled WGS sequence"/>
</dbReference>
<evidence type="ECO:0000256" key="2">
    <source>
        <dbReference type="PIRSR" id="PIRSR639126-1"/>
    </source>
</evidence>